<dbReference type="SUPFAM" id="SSF55347">
    <property type="entry name" value="Glyceraldehyde-3-phosphate dehydrogenase-like, C-terminal domain"/>
    <property type="match status" value="1"/>
</dbReference>
<feature type="binding site" evidence="7">
    <location>
        <position position="166"/>
    </location>
    <ligand>
        <name>NADP(+)</name>
        <dbReference type="ChEBI" id="CHEBI:58349"/>
    </ligand>
</feature>
<dbReference type="Pfam" id="PF00479">
    <property type="entry name" value="G6PD_N"/>
    <property type="match status" value="1"/>
</dbReference>
<dbReference type="Proteomes" id="UP000245921">
    <property type="component" value="Unassembled WGS sequence"/>
</dbReference>
<comment type="function">
    <text evidence="7">Catalyzes the oxidation of glucose 6-phosphate to 6-phosphogluconolactone.</text>
</comment>
<dbReference type="PRINTS" id="PR00079">
    <property type="entry name" value="G6PDHDRGNASE"/>
</dbReference>
<dbReference type="Gene3D" id="3.30.360.10">
    <property type="entry name" value="Dihydrodipicolinate Reductase, domain 2"/>
    <property type="match status" value="1"/>
</dbReference>
<evidence type="ECO:0000256" key="4">
    <source>
        <dbReference type="ARBA" id="ARBA00022857"/>
    </source>
</evidence>
<keyword evidence="4 7" id="KW-0521">NADP</keyword>
<dbReference type="EC" id="1.1.1.49" evidence="7"/>
<sequence>MEKINKKIISQSNSCEEIKADKSSIIIFGASGDLTSRKLIPAIFKLFKRNLLSENFYVLGVARTQMNDQNFRDKTKNIISNLCKDEKIINRFLKIIYYQNGQYNDINLYKILNDKIKYLDDKYKTNGNNLFYFATPPDIHSIIIKKLGEVGLNDQKNNFKRVIIEKPFGSDLNSSNSLDDELHKYLEEQQIYRIDHYLGKETVQNIMMLRFANIIFEPIWNYKYIDNIQITVSESLGIGHRAGYFENAGLLRDMFQNHMLQLLTLVAMEPPASLEPVSVRNEKVKLLKSIRPFNNKNIDDNLVRGQYISSKIDDEIVPGYREEKNVAKNSCTETYVAGKFFIDNWRWSGVPFYLRSGKRLKKKLSQIAIIFKDVPHSIFSHDFINLEQNSLILNVQPDEGFSLYIQAKQPGSKLCLNTLNMDFKYKNHFDFDPPEAYERLILDALIGDQTLFVRSDAMKISWELLEPIINKWKKENTLNFYEAGTWGPKESSRLFKNGTWYPLR</sequence>
<feature type="binding site" evidence="7">
    <location>
        <position position="358"/>
    </location>
    <ligand>
        <name>substrate</name>
    </ligand>
</feature>
<dbReference type="Gene3D" id="3.40.50.720">
    <property type="entry name" value="NAD(P)-binding Rossmann-like Domain"/>
    <property type="match status" value="1"/>
</dbReference>
<evidence type="ECO:0000313" key="10">
    <source>
        <dbReference type="EMBL" id="PWJ95428.1"/>
    </source>
</evidence>
<feature type="binding site" evidence="7">
    <location>
        <position position="196"/>
    </location>
    <ligand>
        <name>substrate</name>
    </ligand>
</feature>
<dbReference type="GO" id="GO:0004345">
    <property type="term" value="F:glucose-6-phosphate dehydrogenase activity"/>
    <property type="evidence" value="ECO:0007669"/>
    <property type="project" value="UniProtKB-UniRule"/>
</dbReference>
<comment type="similarity">
    <text evidence="2 7">Belongs to the glucose-6-phosphate dehydrogenase family.</text>
</comment>
<dbReference type="PIRSF" id="PIRSF000110">
    <property type="entry name" value="G6PD"/>
    <property type="match status" value="1"/>
</dbReference>
<reference evidence="10 11" key="1">
    <citation type="submission" date="2018-05" db="EMBL/GenBank/DDBJ databases">
        <title>Genomic Encyclopedia of Type Strains, Phase IV (KMG-IV): sequencing the most valuable type-strain genomes for metagenomic binning, comparative biology and taxonomic classification.</title>
        <authorList>
            <person name="Goeker M."/>
        </authorList>
    </citation>
    <scope>NUCLEOTIDE SEQUENCE [LARGE SCALE GENOMIC DNA]</scope>
    <source>
        <strain evidence="10 11">DSM 24906</strain>
    </source>
</reference>
<comment type="pathway">
    <text evidence="1 7">Carbohydrate degradation; pentose phosphate pathway; D-ribulose 5-phosphate from D-glucose 6-phosphate (oxidative stage): step 1/3.</text>
</comment>
<dbReference type="EMBL" id="QGGI01000005">
    <property type="protein sequence ID" value="PWJ95428.1"/>
    <property type="molecule type" value="Genomic_DNA"/>
</dbReference>
<comment type="caution">
    <text evidence="7">Lacks conserved residue(s) required for the propagation of feature annotation.</text>
</comment>
<dbReference type="GO" id="GO:0009051">
    <property type="term" value="P:pentose-phosphate shunt, oxidative branch"/>
    <property type="evidence" value="ECO:0007669"/>
    <property type="project" value="TreeGrafter"/>
</dbReference>
<evidence type="ECO:0000256" key="1">
    <source>
        <dbReference type="ARBA" id="ARBA00004937"/>
    </source>
</evidence>
<dbReference type="SUPFAM" id="SSF51735">
    <property type="entry name" value="NAD(P)-binding Rossmann-fold domains"/>
    <property type="match status" value="1"/>
</dbReference>
<evidence type="ECO:0000256" key="6">
    <source>
        <dbReference type="ARBA" id="ARBA00023277"/>
    </source>
</evidence>
<proteinExistence type="inferred from homology"/>
<dbReference type="InterPro" id="IPR001282">
    <property type="entry name" value="G6P_DH"/>
</dbReference>
<evidence type="ECO:0000313" key="11">
    <source>
        <dbReference type="Proteomes" id="UP000245921"/>
    </source>
</evidence>
<comment type="caution">
    <text evidence="10">The sequence shown here is derived from an EMBL/GenBank/DDBJ whole genome shotgun (WGS) entry which is preliminary data.</text>
</comment>
<dbReference type="GO" id="GO:0006006">
    <property type="term" value="P:glucose metabolic process"/>
    <property type="evidence" value="ECO:0007669"/>
    <property type="project" value="UniProtKB-KW"/>
</dbReference>
<evidence type="ECO:0000256" key="2">
    <source>
        <dbReference type="ARBA" id="ARBA00009975"/>
    </source>
</evidence>
<evidence type="ECO:0000256" key="5">
    <source>
        <dbReference type="ARBA" id="ARBA00023002"/>
    </source>
</evidence>
<feature type="domain" description="Glucose-6-phosphate dehydrogenase NAD-binding" evidence="8">
    <location>
        <begin position="26"/>
        <end position="205"/>
    </location>
</feature>
<evidence type="ECO:0000259" key="8">
    <source>
        <dbReference type="Pfam" id="PF00479"/>
    </source>
</evidence>
<dbReference type="GO" id="GO:0050661">
    <property type="term" value="F:NADP binding"/>
    <property type="evidence" value="ECO:0007669"/>
    <property type="project" value="UniProtKB-UniRule"/>
</dbReference>
<protein>
    <recommendedName>
        <fullName evidence="7">Glucose-6-phosphate 1-dehydrogenase</fullName>
        <shortName evidence="7">G6PD</shortName>
        <ecNumber evidence="7">1.1.1.49</ecNumber>
    </recommendedName>
</protein>
<evidence type="ECO:0000259" key="9">
    <source>
        <dbReference type="Pfam" id="PF02781"/>
    </source>
</evidence>
<feature type="domain" description="Glucose-6-phosphate dehydrogenase C-terminal" evidence="9">
    <location>
        <begin position="207"/>
        <end position="497"/>
    </location>
</feature>
<comment type="catalytic activity">
    <reaction evidence="7">
        <text>D-glucose 6-phosphate + NADP(+) = 6-phospho-D-glucono-1,5-lactone + NADPH + H(+)</text>
        <dbReference type="Rhea" id="RHEA:15841"/>
        <dbReference type="ChEBI" id="CHEBI:15378"/>
        <dbReference type="ChEBI" id="CHEBI:57783"/>
        <dbReference type="ChEBI" id="CHEBI:57955"/>
        <dbReference type="ChEBI" id="CHEBI:58349"/>
        <dbReference type="ChEBI" id="CHEBI:61548"/>
        <dbReference type="EC" id="1.1.1.49"/>
    </reaction>
</comment>
<feature type="binding site" evidence="7">
    <location>
        <position position="363"/>
    </location>
    <ligand>
        <name>substrate</name>
    </ligand>
</feature>
<dbReference type="InterPro" id="IPR036291">
    <property type="entry name" value="NAD(P)-bd_dom_sf"/>
</dbReference>
<dbReference type="AlphaFoldDB" id="A0AA45HJ52"/>
<dbReference type="PROSITE" id="PS00069">
    <property type="entry name" value="G6P_DEHYDROGENASE"/>
    <property type="match status" value="1"/>
</dbReference>
<dbReference type="PANTHER" id="PTHR23429">
    <property type="entry name" value="GLUCOSE-6-PHOSPHATE 1-DEHYDROGENASE G6PD"/>
    <property type="match status" value="1"/>
</dbReference>
<keyword evidence="11" id="KW-1185">Reference proteome</keyword>
<dbReference type="GO" id="GO:0005829">
    <property type="term" value="C:cytosol"/>
    <property type="evidence" value="ECO:0007669"/>
    <property type="project" value="TreeGrafter"/>
</dbReference>
<feature type="binding site" evidence="7">
    <location>
        <position position="253"/>
    </location>
    <ligand>
        <name>substrate</name>
    </ligand>
</feature>
<keyword evidence="3 7" id="KW-0313">Glucose metabolism</keyword>
<dbReference type="Pfam" id="PF02781">
    <property type="entry name" value="G6PD_C"/>
    <property type="match status" value="1"/>
</dbReference>
<gene>
    <name evidence="7" type="primary">zwf</name>
    <name evidence="10" type="ORF">C7380_10555</name>
</gene>
<feature type="binding site" evidence="7">
    <location>
        <position position="63"/>
    </location>
    <ligand>
        <name>NADP(+)</name>
        <dbReference type="ChEBI" id="CHEBI:58349"/>
    </ligand>
</feature>
<keyword evidence="5 7" id="KW-0560">Oxidoreductase</keyword>
<organism evidence="10 11">
    <name type="scientific">Oceanotoga teriensis</name>
    <dbReference type="NCBI Taxonomy" id="515440"/>
    <lineage>
        <taxon>Bacteria</taxon>
        <taxon>Thermotogati</taxon>
        <taxon>Thermotogota</taxon>
        <taxon>Thermotogae</taxon>
        <taxon>Petrotogales</taxon>
        <taxon>Petrotogaceae</taxon>
        <taxon>Oceanotoga</taxon>
    </lineage>
</organism>
<dbReference type="InterPro" id="IPR019796">
    <property type="entry name" value="G6P_DH_AS"/>
</dbReference>
<accession>A0AA45HJ52</accession>
<dbReference type="InterPro" id="IPR022675">
    <property type="entry name" value="G6P_DH_C"/>
</dbReference>
<feature type="binding site" evidence="7">
    <location>
        <position position="234"/>
    </location>
    <ligand>
        <name>substrate</name>
    </ligand>
</feature>
<dbReference type="HAMAP" id="MF_00966">
    <property type="entry name" value="G6PD"/>
    <property type="match status" value="1"/>
</dbReference>
<dbReference type="PANTHER" id="PTHR23429:SF0">
    <property type="entry name" value="GLUCOSE-6-PHOSPHATE 1-DEHYDROGENASE"/>
    <property type="match status" value="1"/>
</dbReference>
<feature type="active site" description="Proton acceptor" evidence="7">
    <location>
        <position position="258"/>
    </location>
</feature>
<dbReference type="RefSeq" id="WP_109604342.1">
    <property type="nucleotide sequence ID" value="NZ_QGGI01000005.1"/>
</dbReference>
<evidence type="ECO:0000256" key="7">
    <source>
        <dbReference type="HAMAP-Rule" id="MF_00966"/>
    </source>
</evidence>
<dbReference type="InterPro" id="IPR022674">
    <property type="entry name" value="G6P_DH_NAD-bd"/>
</dbReference>
<evidence type="ECO:0000256" key="3">
    <source>
        <dbReference type="ARBA" id="ARBA00022526"/>
    </source>
</evidence>
<name>A0AA45HJ52_9BACT</name>
<feature type="binding site" evidence="7">
    <location>
        <position position="200"/>
    </location>
    <ligand>
        <name>substrate</name>
    </ligand>
</feature>
<keyword evidence="6 7" id="KW-0119">Carbohydrate metabolism</keyword>
<dbReference type="NCBIfam" id="TIGR00871">
    <property type="entry name" value="zwf"/>
    <property type="match status" value="1"/>
</dbReference>